<dbReference type="InterPro" id="IPR036383">
    <property type="entry name" value="TSP1_rpt_sf"/>
</dbReference>
<proteinExistence type="inferred from homology"/>
<dbReference type="AlphaFoldDB" id="A0A8S0YL15"/>
<accession>A0A8S0YL15</accession>
<dbReference type="GO" id="GO:0016020">
    <property type="term" value="C:membrane"/>
    <property type="evidence" value="ECO:0007669"/>
    <property type="project" value="UniProtKB-SubCell"/>
</dbReference>
<dbReference type="InterPro" id="IPR013783">
    <property type="entry name" value="Ig-like_fold"/>
</dbReference>
<dbReference type="Gene3D" id="2.60.40.10">
    <property type="entry name" value="Immunoglobulins"/>
    <property type="match status" value="2"/>
</dbReference>
<evidence type="ECO:0000313" key="11">
    <source>
        <dbReference type="Proteomes" id="UP000494106"/>
    </source>
</evidence>
<keyword evidence="5 8" id="KW-1133">Transmembrane helix</keyword>
<comment type="similarity">
    <text evidence="2">Belongs to the FAM187 family.</text>
</comment>
<feature type="domain" description="Ig-like" evidence="9">
    <location>
        <begin position="1"/>
        <end position="82"/>
    </location>
</feature>
<dbReference type="InterPro" id="IPR036179">
    <property type="entry name" value="Ig-like_dom_sf"/>
</dbReference>
<dbReference type="Proteomes" id="UP000494106">
    <property type="component" value="Unassembled WGS sequence"/>
</dbReference>
<evidence type="ECO:0000256" key="7">
    <source>
        <dbReference type="ARBA" id="ARBA00023180"/>
    </source>
</evidence>
<evidence type="ECO:0000313" key="10">
    <source>
        <dbReference type="EMBL" id="CAB3219718.1"/>
    </source>
</evidence>
<evidence type="ECO:0000256" key="4">
    <source>
        <dbReference type="ARBA" id="ARBA00022729"/>
    </source>
</evidence>
<dbReference type="SMART" id="SM00409">
    <property type="entry name" value="IG"/>
    <property type="match status" value="2"/>
</dbReference>
<name>A0A8S0YL15_ARCPL</name>
<evidence type="ECO:0000256" key="5">
    <source>
        <dbReference type="ARBA" id="ARBA00022989"/>
    </source>
</evidence>
<dbReference type="PANTHER" id="PTHR32178:SF6">
    <property type="entry name" value="IG-LIKE DOMAIN-CONTAINING PROTEIN"/>
    <property type="match status" value="1"/>
</dbReference>
<evidence type="ECO:0000256" key="2">
    <source>
        <dbReference type="ARBA" id="ARBA00008727"/>
    </source>
</evidence>
<sequence>MVMAYVGAVARLPCSVCAPPDERHILVWMYAELLPVNKTFKPLQHNARTVLEHNHLQIYNVKIEDAGMYRCQIGDSNSLAVLEVVDSDEKYSVVKPSTSRGPYESPPYSLSYDLMMFTSWSPWSECSVCGKVGRRRRYGICFLKLDNRERARRTNDNYNTEENSNISLDNNAIQLFETFPEGIPCRSRFLPSSLREVAAIQQRTSEIMIALCKVWYFYMITTAALMPHSTQTRMGNILFDWFRGVTCEAIIFKVRSTKGIVLETANNTAGIYSVHQVLPKQPPLPARDTIFASFGHHITINCPGTTLADVPITWRFGTKTVVPRDVDKASGGRMYINSRDQLVITKVLYRDANVYSCWQRAAQSGAVALHVRRGAARVSSRARALLLALVALAAALLALAHRLGHRPPPTAYAVA</sequence>
<evidence type="ECO:0000256" key="3">
    <source>
        <dbReference type="ARBA" id="ARBA00022692"/>
    </source>
</evidence>
<comment type="caution">
    <text evidence="10">The sequence shown here is derived from an EMBL/GenBank/DDBJ whole genome shotgun (WGS) entry which is preliminary data.</text>
</comment>
<evidence type="ECO:0000256" key="6">
    <source>
        <dbReference type="ARBA" id="ARBA00023136"/>
    </source>
</evidence>
<feature type="transmembrane region" description="Helical" evidence="8">
    <location>
        <begin position="382"/>
        <end position="400"/>
    </location>
</feature>
<organism evidence="10 11">
    <name type="scientific">Arctia plantaginis</name>
    <name type="common">Wood tiger moth</name>
    <name type="synonym">Phalaena plantaginis</name>
    <dbReference type="NCBI Taxonomy" id="874455"/>
    <lineage>
        <taxon>Eukaryota</taxon>
        <taxon>Metazoa</taxon>
        <taxon>Ecdysozoa</taxon>
        <taxon>Arthropoda</taxon>
        <taxon>Hexapoda</taxon>
        <taxon>Insecta</taxon>
        <taxon>Pterygota</taxon>
        <taxon>Neoptera</taxon>
        <taxon>Endopterygota</taxon>
        <taxon>Lepidoptera</taxon>
        <taxon>Glossata</taxon>
        <taxon>Ditrysia</taxon>
        <taxon>Noctuoidea</taxon>
        <taxon>Erebidae</taxon>
        <taxon>Arctiinae</taxon>
        <taxon>Arctia</taxon>
    </lineage>
</organism>
<evidence type="ECO:0000259" key="9">
    <source>
        <dbReference type="PROSITE" id="PS50835"/>
    </source>
</evidence>
<dbReference type="SUPFAM" id="SSF48726">
    <property type="entry name" value="Immunoglobulin"/>
    <property type="match status" value="2"/>
</dbReference>
<keyword evidence="4" id="KW-0732">Signal</keyword>
<comment type="subcellular location">
    <subcellularLocation>
        <location evidence="1">Membrane</location>
        <topology evidence="1">Single-pass type I membrane protein</topology>
    </subcellularLocation>
</comment>
<dbReference type="SUPFAM" id="SSF82895">
    <property type="entry name" value="TSP-1 type 1 repeat"/>
    <property type="match status" value="1"/>
</dbReference>
<dbReference type="OrthoDB" id="6434091at2759"/>
<feature type="domain" description="Ig-like" evidence="9">
    <location>
        <begin position="279"/>
        <end position="357"/>
    </location>
</feature>
<dbReference type="InterPro" id="IPR039311">
    <property type="entry name" value="FAM187A/B"/>
</dbReference>
<keyword evidence="6 8" id="KW-0472">Membrane</keyword>
<keyword evidence="11" id="KW-1185">Reference proteome</keyword>
<keyword evidence="3 8" id="KW-0812">Transmembrane</keyword>
<dbReference type="InterPro" id="IPR007110">
    <property type="entry name" value="Ig-like_dom"/>
</dbReference>
<evidence type="ECO:0000256" key="8">
    <source>
        <dbReference type="SAM" id="Phobius"/>
    </source>
</evidence>
<reference evidence="10 11" key="1">
    <citation type="submission" date="2020-04" db="EMBL/GenBank/DDBJ databases">
        <authorList>
            <person name="Wallbank WR R."/>
            <person name="Pardo Diaz C."/>
            <person name="Kozak K."/>
            <person name="Martin S."/>
            <person name="Jiggins C."/>
            <person name="Moest M."/>
            <person name="Warren A I."/>
            <person name="Byers J.R.P. K."/>
            <person name="Montejo-Kovacevich G."/>
            <person name="Yen C E."/>
        </authorList>
    </citation>
    <scope>NUCLEOTIDE SEQUENCE [LARGE SCALE GENOMIC DNA]</scope>
</reference>
<keyword evidence="7" id="KW-0325">Glycoprotein</keyword>
<gene>
    <name evidence="10" type="ORF">APLA_LOCUS33</name>
</gene>
<dbReference type="PROSITE" id="PS50835">
    <property type="entry name" value="IG_LIKE"/>
    <property type="match status" value="2"/>
</dbReference>
<dbReference type="InterPro" id="IPR003599">
    <property type="entry name" value="Ig_sub"/>
</dbReference>
<dbReference type="EMBL" id="CADEBC010000002">
    <property type="protein sequence ID" value="CAB3219718.1"/>
    <property type="molecule type" value="Genomic_DNA"/>
</dbReference>
<evidence type="ECO:0000256" key="1">
    <source>
        <dbReference type="ARBA" id="ARBA00004479"/>
    </source>
</evidence>
<protein>
    <recommendedName>
        <fullName evidence="9">Ig-like domain-containing protein</fullName>
    </recommendedName>
</protein>
<dbReference type="PANTHER" id="PTHR32178">
    <property type="entry name" value="FAM187"/>
    <property type="match status" value="1"/>
</dbReference>